<organism evidence="2 3">
    <name type="scientific">Araneus ventricosus</name>
    <name type="common">Orbweaver spider</name>
    <name type="synonym">Epeira ventricosa</name>
    <dbReference type="NCBI Taxonomy" id="182803"/>
    <lineage>
        <taxon>Eukaryota</taxon>
        <taxon>Metazoa</taxon>
        <taxon>Ecdysozoa</taxon>
        <taxon>Arthropoda</taxon>
        <taxon>Chelicerata</taxon>
        <taxon>Arachnida</taxon>
        <taxon>Araneae</taxon>
        <taxon>Araneomorphae</taxon>
        <taxon>Entelegynae</taxon>
        <taxon>Araneoidea</taxon>
        <taxon>Araneidae</taxon>
        <taxon>Araneus</taxon>
    </lineage>
</organism>
<gene>
    <name evidence="2" type="ORF">AVEN_134636_1</name>
    <name evidence="1" type="ORF">AVEN_191376_1</name>
</gene>
<dbReference type="AlphaFoldDB" id="A0A4Y2K062"/>
<accession>A0A4Y2K062</accession>
<evidence type="ECO:0000313" key="2">
    <source>
        <dbReference type="EMBL" id="GBM94856.1"/>
    </source>
</evidence>
<dbReference type="EMBL" id="BGPR01112360">
    <property type="protein sequence ID" value="GBM94856.1"/>
    <property type="molecule type" value="Genomic_DNA"/>
</dbReference>
<protein>
    <submittedName>
        <fullName evidence="2">Uncharacterized protein</fullName>
    </submittedName>
</protein>
<evidence type="ECO:0000313" key="3">
    <source>
        <dbReference type="Proteomes" id="UP000499080"/>
    </source>
</evidence>
<name>A0A4Y2K062_ARAVE</name>
<reference evidence="2 3" key="1">
    <citation type="journal article" date="2019" name="Sci. Rep.">
        <title>Orb-weaving spider Araneus ventricosus genome elucidates the spidroin gene catalogue.</title>
        <authorList>
            <person name="Kono N."/>
            <person name="Nakamura H."/>
            <person name="Ohtoshi R."/>
            <person name="Moran D.A.P."/>
            <person name="Shinohara A."/>
            <person name="Yoshida Y."/>
            <person name="Fujiwara M."/>
            <person name="Mori M."/>
            <person name="Tomita M."/>
            <person name="Arakawa K."/>
        </authorList>
    </citation>
    <scope>NUCLEOTIDE SEQUENCE [LARGE SCALE GENOMIC DNA]</scope>
</reference>
<evidence type="ECO:0000313" key="1">
    <source>
        <dbReference type="EMBL" id="GBM94808.1"/>
    </source>
</evidence>
<proteinExistence type="predicted"/>
<sequence length="75" mass="8142">MVVFELSCRSMTSQMCSIGLRSGALGGQNIKCIHQYAPRTTPTQSEPCDMGRCPAGRFHLQLGRQTPCKGATDPQ</sequence>
<dbReference type="Proteomes" id="UP000499080">
    <property type="component" value="Unassembled WGS sequence"/>
</dbReference>
<comment type="caution">
    <text evidence="2">The sequence shown here is derived from an EMBL/GenBank/DDBJ whole genome shotgun (WGS) entry which is preliminary data.</text>
</comment>
<keyword evidence="3" id="KW-1185">Reference proteome</keyword>
<dbReference type="EMBL" id="BGPR01112345">
    <property type="protein sequence ID" value="GBM94808.1"/>
    <property type="molecule type" value="Genomic_DNA"/>
</dbReference>